<sequence length="198" mass="21577">MVYSSHNFLTEPGMQAILKLVVSLVLVIGVAIAHAENNLKEFEQELSDSVITTKITAKFTKNRNLNPLKIYVSTEDGVVTLRGHVKNRQAFVDALRLAKMTKGVKEVDSDELVIKQVNTAFTDAYITAKVEAAVLKAKVFDDESIPLVGINASTTNGTVTLSGRLQQEKAISAIIKRVAAVRGVKKIISKLQIDKEAS</sequence>
<name>A0A222P5N9_9GAMM</name>
<dbReference type="AlphaFoldDB" id="A0A222P5N9"/>
<accession>A0A222P5N9</accession>
<gene>
    <name evidence="2" type="primary">osmY_4</name>
    <name evidence="2" type="ORF">clem_13130</name>
</gene>
<dbReference type="PANTHER" id="PTHR34606:SF15">
    <property type="entry name" value="BON DOMAIN-CONTAINING PROTEIN"/>
    <property type="match status" value="1"/>
</dbReference>
<dbReference type="Proteomes" id="UP000201728">
    <property type="component" value="Chromosome"/>
</dbReference>
<organism evidence="2 3">
    <name type="scientific">Legionella clemsonensis</name>
    <dbReference type="NCBI Taxonomy" id="1867846"/>
    <lineage>
        <taxon>Bacteria</taxon>
        <taxon>Pseudomonadati</taxon>
        <taxon>Pseudomonadota</taxon>
        <taxon>Gammaproteobacteria</taxon>
        <taxon>Legionellales</taxon>
        <taxon>Legionellaceae</taxon>
        <taxon>Legionella</taxon>
    </lineage>
</organism>
<dbReference type="InterPro" id="IPR007055">
    <property type="entry name" value="BON_dom"/>
</dbReference>
<keyword evidence="3" id="KW-1185">Reference proteome</keyword>
<evidence type="ECO:0000259" key="1">
    <source>
        <dbReference type="PROSITE" id="PS50914"/>
    </source>
</evidence>
<dbReference type="Pfam" id="PF04972">
    <property type="entry name" value="BON"/>
    <property type="match status" value="2"/>
</dbReference>
<reference evidence="3" key="1">
    <citation type="submission" date="2016-07" db="EMBL/GenBank/DDBJ databases">
        <authorList>
            <person name="Florea S."/>
            <person name="Webb J.S."/>
            <person name="Jaromczyk J."/>
            <person name="Schardl C.L."/>
        </authorList>
    </citation>
    <scope>NUCLEOTIDE SEQUENCE [LARGE SCALE GENOMIC DNA]</scope>
    <source>
        <strain evidence="3">CDC-D5610</strain>
    </source>
</reference>
<evidence type="ECO:0000313" key="3">
    <source>
        <dbReference type="Proteomes" id="UP000201728"/>
    </source>
</evidence>
<dbReference type="InterPro" id="IPR051686">
    <property type="entry name" value="Lipoprotein_DolP"/>
</dbReference>
<dbReference type="KEGG" id="lcd:clem_13130"/>
<evidence type="ECO:0000313" key="2">
    <source>
        <dbReference type="EMBL" id="ASQ47159.1"/>
    </source>
</evidence>
<proteinExistence type="predicted"/>
<dbReference type="EMBL" id="CP016397">
    <property type="protein sequence ID" value="ASQ47159.1"/>
    <property type="molecule type" value="Genomic_DNA"/>
</dbReference>
<feature type="domain" description="BON" evidence="1">
    <location>
        <begin position="47"/>
        <end position="116"/>
    </location>
</feature>
<protein>
    <submittedName>
        <fullName evidence="2">Osmotically-inducible protein Y</fullName>
    </submittedName>
</protein>
<feature type="domain" description="BON" evidence="1">
    <location>
        <begin position="122"/>
        <end position="195"/>
    </location>
</feature>
<dbReference type="Gene3D" id="3.30.1340.30">
    <property type="match status" value="2"/>
</dbReference>
<dbReference type="SMART" id="SM00749">
    <property type="entry name" value="BON"/>
    <property type="match status" value="2"/>
</dbReference>
<dbReference type="InterPro" id="IPR014004">
    <property type="entry name" value="Transpt-assoc_nodulatn_dom_bac"/>
</dbReference>
<dbReference type="PROSITE" id="PS50914">
    <property type="entry name" value="BON"/>
    <property type="match status" value="2"/>
</dbReference>
<dbReference type="PANTHER" id="PTHR34606">
    <property type="entry name" value="BON DOMAIN-CONTAINING PROTEIN"/>
    <property type="match status" value="1"/>
</dbReference>